<dbReference type="OMA" id="EIYADMY"/>
<gene>
    <name evidence="2" type="ORF">PHYSODRAFT_320583</name>
</gene>
<proteinExistence type="predicted"/>
<dbReference type="InParanoid" id="G4YLQ6"/>
<keyword evidence="3" id="KW-1185">Reference proteome</keyword>
<dbReference type="AlphaFoldDB" id="G4YLQ6"/>
<evidence type="ECO:0000256" key="1">
    <source>
        <dbReference type="SAM" id="Phobius"/>
    </source>
</evidence>
<dbReference type="Proteomes" id="UP000002640">
    <property type="component" value="Unassembled WGS sequence"/>
</dbReference>
<organism evidence="2 3">
    <name type="scientific">Phytophthora sojae (strain P6497)</name>
    <name type="common">Soybean stem and root rot agent</name>
    <name type="synonym">Phytophthora megasperma f. sp. glycines</name>
    <dbReference type="NCBI Taxonomy" id="1094619"/>
    <lineage>
        <taxon>Eukaryota</taxon>
        <taxon>Sar</taxon>
        <taxon>Stramenopiles</taxon>
        <taxon>Oomycota</taxon>
        <taxon>Peronosporomycetes</taxon>
        <taxon>Peronosporales</taxon>
        <taxon>Peronosporaceae</taxon>
        <taxon>Phytophthora</taxon>
    </lineage>
</organism>
<reference evidence="2 3" key="1">
    <citation type="journal article" date="2006" name="Science">
        <title>Phytophthora genome sequences uncover evolutionary origins and mechanisms of pathogenesis.</title>
        <authorList>
            <person name="Tyler B.M."/>
            <person name="Tripathy S."/>
            <person name="Zhang X."/>
            <person name="Dehal P."/>
            <person name="Jiang R.H."/>
            <person name="Aerts A."/>
            <person name="Arredondo F.D."/>
            <person name="Baxter L."/>
            <person name="Bensasson D."/>
            <person name="Beynon J.L."/>
            <person name="Chapman J."/>
            <person name="Damasceno C.M."/>
            <person name="Dorrance A.E."/>
            <person name="Dou D."/>
            <person name="Dickerman A.W."/>
            <person name="Dubchak I.L."/>
            <person name="Garbelotto M."/>
            <person name="Gijzen M."/>
            <person name="Gordon S.G."/>
            <person name="Govers F."/>
            <person name="Grunwald N.J."/>
            <person name="Huang W."/>
            <person name="Ivors K.L."/>
            <person name="Jones R.W."/>
            <person name="Kamoun S."/>
            <person name="Krampis K."/>
            <person name="Lamour K.H."/>
            <person name="Lee M.K."/>
            <person name="McDonald W.H."/>
            <person name="Medina M."/>
            <person name="Meijer H.J."/>
            <person name="Nordberg E.K."/>
            <person name="Maclean D.J."/>
            <person name="Ospina-Giraldo M.D."/>
            <person name="Morris P.F."/>
            <person name="Phuntumart V."/>
            <person name="Putnam N.H."/>
            <person name="Rash S."/>
            <person name="Rose J.K."/>
            <person name="Sakihama Y."/>
            <person name="Salamov A.A."/>
            <person name="Savidor A."/>
            <person name="Scheuring C.F."/>
            <person name="Smith B.M."/>
            <person name="Sobral B.W."/>
            <person name="Terry A."/>
            <person name="Torto-Alalibo T.A."/>
            <person name="Win J."/>
            <person name="Xu Z."/>
            <person name="Zhang H."/>
            <person name="Grigoriev I.V."/>
            <person name="Rokhsar D.S."/>
            <person name="Boore J.L."/>
        </authorList>
    </citation>
    <scope>NUCLEOTIDE SEQUENCE [LARGE SCALE GENOMIC DNA]</scope>
    <source>
        <strain evidence="2 3">P6497</strain>
    </source>
</reference>
<keyword evidence="1" id="KW-0812">Transmembrane</keyword>
<dbReference type="KEGG" id="psoj:PHYSODRAFT_320583"/>
<accession>G4YLQ6</accession>
<keyword evidence="1" id="KW-1133">Transmembrane helix</keyword>
<feature type="transmembrane region" description="Helical" evidence="1">
    <location>
        <begin position="20"/>
        <end position="37"/>
    </location>
</feature>
<dbReference type="GeneID" id="20644481"/>
<keyword evidence="1" id="KW-0472">Membrane</keyword>
<protein>
    <submittedName>
        <fullName evidence="2">Uncharacterized protein</fullName>
    </submittedName>
</protein>
<sequence>MERRQKLRVLHAGEIYADMYAEYIAIGCSFIMLFFLRNHPQYEFTILQSDLSDETSSSDVSFREHQLVNLGYLQTGVEVVVDLLACIIEATRGVDFNSFNQNDPFLIFFLGMLTFSNIAISAGLYMH</sequence>
<dbReference type="RefSeq" id="XP_009513951.1">
    <property type="nucleotide sequence ID" value="XM_009515656.1"/>
</dbReference>
<evidence type="ECO:0000313" key="3">
    <source>
        <dbReference type="Proteomes" id="UP000002640"/>
    </source>
</evidence>
<evidence type="ECO:0000313" key="2">
    <source>
        <dbReference type="EMBL" id="EGZ26676.1"/>
    </source>
</evidence>
<name>G4YLQ6_PHYSP</name>
<feature type="transmembrane region" description="Helical" evidence="1">
    <location>
        <begin position="105"/>
        <end position="126"/>
    </location>
</feature>
<dbReference type="EMBL" id="JH159151">
    <property type="protein sequence ID" value="EGZ26676.1"/>
    <property type="molecule type" value="Genomic_DNA"/>
</dbReference>